<feature type="domain" description="Protein kinase" evidence="8">
    <location>
        <begin position="34"/>
        <end position="383"/>
    </location>
</feature>
<dbReference type="GO" id="GO:0004674">
    <property type="term" value="F:protein serine/threonine kinase activity"/>
    <property type="evidence" value="ECO:0007669"/>
    <property type="project" value="UniProtKB-KW"/>
</dbReference>
<gene>
    <name evidence="9" type="ORF">ZYGR_0BA00800</name>
</gene>
<dbReference type="PROSITE" id="PS00108">
    <property type="entry name" value="PROTEIN_KINASE_ST"/>
    <property type="match status" value="1"/>
</dbReference>
<evidence type="ECO:0000256" key="7">
    <source>
        <dbReference type="SAM" id="MobiDB-lite"/>
    </source>
</evidence>
<evidence type="ECO:0000256" key="6">
    <source>
        <dbReference type="ARBA" id="ARBA00022840"/>
    </source>
</evidence>
<dbReference type="CDD" id="cd07830">
    <property type="entry name" value="STKc_MAK_like"/>
    <property type="match status" value="1"/>
</dbReference>
<evidence type="ECO:0000256" key="5">
    <source>
        <dbReference type="ARBA" id="ARBA00022777"/>
    </source>
</evidence>
<dbReference type="OrthoDB" id="2158884at2759"/>
<dbReference type="AlphaFoldDB" id="A0A1Q3AKE3"/>
<evidence type="ECO:0000313" key="10">
    <source>
        <dbReference type="Proteomes" id="UP000187013"/>
    </source>
</evidence>
<comment type="similarity">
    <text evidence="1">Belongs to the protein kinase superfamily. CMGC Ser/Thr protein kinase family. CDC2/CDKX subfamily.</text>
</comment>
<dbReference type="FunFam" id="1.10.510.10:FF:000624">
    <property type="entry name" value="Mitogen-activated protein kinase"/>
    <property type="match status" value="1"/>
</dbReference>
<dbReference type="InterPro" id="IPR011009">
    <property type="entry name" value="Kinase-like_dom_sf"/>
</dbReference>
<reference evidence="9 10" key="1">
    <citation type="submission" date="2016-08" db="EMBL/GenBank/DDBJ databases">
        <title>Draft genome sequence of allopolyploid Zygosaccharomyces rouxii.</title>
        <authorList>
            <person name="Watanabe J."/>
            <person name="Uehara K."/>
            <person name="Mogi Y."/>
            <person name="Tsukioka Y."/>
        </authorList>
    </citation>
    <scope>NUCLEOTIDE SEQUENCE [LARGE SCALE GENOMIC DNA]</scope>
    <source>
        <strain evidence="9 10">NBRC 110957</strain>
    </source>
</reference>
<dbReference type="Gene3D" id="3.30.200.20">
    <property type="entry name" value="Phosphorylase Kinase, domain 1"/>
    <property type="match status" value="1"/>
</dbReference>
<name>A0A1Q3AKE3_ZYGRO</name>
<comment type="caution">
    <text evidence="9">The sequence shown here is derived from an EMBL/GenBank/DDBJ whole genome shotgun (WGS) entry which is preliminary data.</text>
</comment>
<evidence type="ECO:0000256" key="1">
    <source>
        <dbReference type="ARBA" id="ARBA00006485"/>
    </source>
</evidence>
<dbReference type="SMART" id="SM00220">
    <property type="entry name" value="S_TKc"/>
    <property type="match status" value="1"/>
</dbReference>
<feature type="region of interest" description="Disordered" evidence="7">
    <location>
        <begin position="566"/>
        <end position="588"/>
    </location>
</feature>
<keyword evidence="5" id="KW-0418">Kinase</keyword>
<dbReference type="Proteomes" id="UP000187013">
    <property type="component" value="Unassembled WGS sequence"/>
</dbReference>
<protein>
    <recommendedName>
        <fullName evidence="8">Protein kinase domain-containing protein</fullName>
    </recommendedName>
</protein>
<sequence>MLHKKCNKDLAPFTPPDIQNPPLCIPLKSLDDRYQVVEELGNGSFGSVSLARAQFDVTLVQSEGGKQRQMVKDTLMNQNGTENDNSNGKEQGIVAIKTMMTRLPTLHDYTRVREVKFILSIPANKHLIQIFEMFVDSRAYQLHIVMECMEQNLYQMMRHRRRRVFSIPSLKSILAQILAGIRHIHDQNFFHRDVKPENILISPSTRYFDKNWLSQGNYTDNYIVKLADFGLARHTDNKNPYTAYVSTRWYRSPEILLRSGYYSRPLDIWAFGCVALEVTIFKPLFPGSNEMDQIWKILEVLGTPHRTRESEKTGYKSHGGSWEDAKVLAQRLNMKFPYVEGTGLDNFISSVQLQPLTDVIKACLKWDPNQRATAEQLCMMPFFQGTIAPEECIAAISSKEAITAATASTSAAKCETKPRTTNTEQALIFAGIKSHARAGPSPANENGYHTRQLVFHSEGLTEAQQRQFKENNNKSFHEEIGGSKDLEEVEIVEEEVEELEGEEEGSPFDNALGDFLTDDVESHTPGELVDTDSTISEDDDNQDEIDISHEIAQNIAFCEIPPRPTFENGQFVSANDNSRRSDQLPNDANNSVKQLADEIEAFNKQDPDFYSQYYSSTNTIPTTMTSNIASNKNNNHTPFTETLNYVHYNSNNNHQATSPATSTGGDSTTSPQDANNNKHQTHSSLQPVNKLLDNMSIDDSFNNSSNNVNLIPRSFMLPPQNEFEDPIFQVHQPQQQQSNQQHNFNQHFGNVTF</sequence>
<accession>A0A1Q3AKE3</accession>
<dbReference type="GO" id="GO:0005524">
    <property type="term" value="F:ATP binding"/>
    <property type="evidence" value="ECO:0007669"/>
    <property type="project" value="UniProtKB-KW"/>
</dbReference>
<proteinExistence type="inferred from homology"/>
<evidence type="ECO:0000259" key="8">
    <source>
        <dbReference type="PROSITE" id="PS50011"/>
    </source>
</evidence>
<feature type="compositionally biased region" description="Polar residues" evidence="7">
    <location>
        <begin position="567"/>
        <end position="576"/>
    </location>
</feature>
<keyword evidence="2" id="KW-0723">Serine/threonine-protein kinase</keyword>
<feature type="region of interest" description="Disordered" evidence="7">
    <location>
        <begin position="649"/>
        <end position="684"/>
    </location>
</feature>
<keyword evidence="3" id="KW-0808">Transferase</keyword>
<dbReference type="Pfam" id="PF00069">
    <property type="entry name" value="Pkinase"/>
    <property type="match status" value="1"/>
</dbReference>
<dbReference type="Gene3D" id="1.10.510.10">
    <property type="entry name" value="Transferase(Phosphotransferase) domain 1"/>
    <property type="match status" value="1"/>
</dbReference>
<dbReference type="SUPFAM" id="SSF56112">
    <property type="entry name" value="Protein kinase-like (PK-like)"/>
    <property type="match status" value="1"/>
</dbReference>
<organism evidence="9 10">
    <name type="scientific">Zygosaccharomyces rouxii</name>
    <dbReference type="NCBI Taxonomy" id="4956"/>
    <lineage>
        <taxon>Eukaryota</taxon>
        <taxon>Fungi</taxon>
        <taxon>Dikarya</taxon>
        <taxon>Ascomycota</taxon>
        <taxon>Saccharomycotina</taxon>
        <taxon>Saccharomycetes</taxon>
        <taxon>Saccharomycetales</taxon>
        <taxon>Saccharomycetaceae</taxon>
        <taxon>Zygosaccharomyces</taxon>
    </lineage>
</organism>
<keyword evidence="6" id="KW-0067">ATP-binding</keyword>
<dbReference type="EMBL" id="BDGX01000053">
    <property type="protein sequence ID" value="GAV56174.1"/>
    <property type="molecule type" value="Genomic_DNA"/>
</dbReference>
<evidence type="ECO:0000256" key="4">
    <source>
        <dbReference type="ARBA" id="ARBA00022741"/>
    </source>
</evidence>
<evidence type="ECO:0000256" key="3">
    <source>
        <dbReference type="ARBA" id="ARBA00022679"/>
    </source>
</evidence>
<keyword evidence="4" id="KW-0547">Nucleotide-binding</keyword>
<evidence type="ECO:0000313" key="9">
    <source>
        <dbReference type="EMBL" id="GAV56174.1"/>
    </source>
</evidence>
<dbReference type="PROSITE" id="PS50011">
    <property type="entry name" value="PROTEIN_KINASE_DOM"/>
    <property type="match status" value="1"/>
</dbReference>
<dbReference type="PANTHER" id="PTHR24055">
    <property type="entry name" value="MITOGEN-ACTIVATED PROTEIN KINASE"/>
    <property type="match status" value="1"/>
</dbReference>
<evidence type="ECO:0000256" key="2">
    <source>
        <dbReference type="ARBA" id="ARBA00022527"/>
    </source>
</evidence>
<dbReference type="InterPro" id="IPR050117">
    <property type="entry name" value="MAPK"/>
</dbReference>
<dbReference type="InterPro" id="IPR000719">
    <property type="entry name" value="Prot_kinase_dom"/>
</dbReference>
<dbReference type="InterPro" id="IPR008271">
    <property type="entry name" value="Ser/Thr_kinase_AS"/>
</dbReference>